<sequence>MLAYWDIKSQKDIDFSAEWLRFQHHLACRHAPAWHSMGTVLIQGLNGDHPFGVAEPLNSRSLTLTNQRRSCRYID</sequence>
<organism evidence="1 2">
    <name type="scientific">Trichinella spiralis</name>
    <name type="common">Trichina worm</name>
    <dbReference type="NCBI Taxonomy" id="6334"/>
    <lineage>
        <taxon>Eukaryota</taxon>
        <taxon>Metazoa</taxon>
        <taxon>Ecdysozoa</taxon>
        <taxon>Nematoda</taxon>
        <taxon>Enoplea</taxon>
        <taxon>Dorylaimia</taxon>
        <taxon>Trichinellida</taxon>
        <taxon>Trichinellidae</taxon>
        <taxon>Trichinella</taxon>
    </lineage>
</organism>
<reference evidence="1 2" key="1">
    <citation type="submission" date="2024-07" db="EMBL/GenBank/DDBJ databases">
        <title>Enhanced genomic and transcriptomic resources for Trichinella pseudospiralis and T. spiralis underpin the discovery of pronounced molecular differences between stages and species.</title>
        <authorList>
            <person name="Pasi K.K."/>
            <person name="La Rosa G."/>
            <person name="Gomez-Morales M.A."/>
            <person name="Tosini F."/>
            <person name="Sumanam S."/>
            <person name="Young N.D."/>
            <person name="Chang B.C."/>
            <person name="Robin G.B."/>
        </authorList>
    </citation>
    <scope>NUCLEOTIDE SEQUENCE [LARGE SCALE GENOMIC DNA]</scope>
    <source>
        <strain evidence="1">ISS534</strain>
    </source>
</reference>
<name>A0ABR3KPN2_TRISP</name>
<evidence type="ECO:0000313" key="1">
    <source>
        <dbReference type="EMBL" id="KAL1242145.1"/>
    </source>
</evidence>
<dbReference type="EMBL" id="JBEUSY010000222">
    <property type="protein sequence ID" value="KAL1242145.1"/>
    <property type="molecule type" value="Genomic_DNA"/>
</dbReference>
<protein>
    <submittedName>
        <fullName evidence="1">Uncharacterized protein</fullName>
    </submittedName>
</protein>
<gene>
    <name evidence="1" type="ORF">TSPI_11023</name>
</gene>
<evidence type="ECO:0000313" key="2">
    <source>
        <dbReference type="Proteomes" id="UP001558632"/>
    </source>
</evidence>
<dbReference type="Proteomes" id="UP001558632">
    <property type="component" value="Unassembled WGS sequence"/>
</dbReference>
<proteinExistence type="predicted"/>
<accession>A0ABR3KPN2</accession>
<keyword evidence="2" id="KW-1185">Reference proteome</keyword>
<comment type="caution">
    <text evidence="1">The sequence shown here is derived from an EMBL/GenBank/DDBJ whole genome shotgun (WGS) entry which is preliminary data.</text>
</comment>